<dbReference type="CDD" id="cd00093">
    <property type="entry name" value="HTH_XRE"/>
    <property type="match status" value="1"/>
</dbReference>
<protein>
    <submittedName>
        <fullName evidence="3">XRE family transcriptional regulator</fullName>
    </submittedName>
</protein>
<organism evidence="3 4">
    <name type="scientific">Umboniibacter marinipuniceus</name>
    <dbReference type="NCBI Taxonomy" id="569599"/>
    <lineage>
        <taxon>Bacteria</taxon>
        <taxon>Pseudomonadati</taxon>
        <taxon>Pseudomonadota</taxon>
        <taxon>Gammaproteobacteria</taxon>
        <taxon>Cellvibrionales</taxon>
        <taxon>Cellvibrionaceae</taxon>
        <taxon>Umboniibacter</taxon>
    </lineage>
</organism>
<dbReference type="Gene3D" id="2.60.120.10">
    <property type="entry name" value="Jelly Rolls"/>
    <property type="match status" value="1"/>
</dbReference>
<reference evidence="3 4" key="1">
    <citation type="submission" date="2018-10" db="EMBL/GenBank/DDBJ databases">
        <title>Genomic Encyclopedia of Type Strains, Phase IV (KMG-IV): sequencing the most valuable type-strain genomes for metagenomic binning, comparative biology and taxonomic classification.</title>
        <authorList>
            <person name="Goeker M."/>
        </authorList>
    </citation>
    <scope>NUCLEOTIDE SEQUENCE [LARGE SCALE GENOMIC DNA]</scope>
    <source>
        <strain evidence="3 4">DSM 25080</strain>
    </source>
</reference>
<accession>A0A3M0ABU2</accession>
<dbReference type="SMART" id="SM00530">
    <property type="entry name" value="HTH_XRE"/>
    <property type="match status" value="1"/>
</dbReference>
<dbReference type="RefSeq" id="WP_245962599.1">
    <property type="nucleotide sequence ID" value="NZ_REFJ01000002.1"/>
</dbReference>
<proteinExistence type="predicted"/>
<dbReference type="EMBL" id="REFJ01000002">
    <property type="protein sequence ID" value="RMA81039.1"/>
    <property type="molecule type" value="Genomic_DNA"/>
</dbReference>
<evidence type="ECO:0000313" key="3">
    <source>
        <dbReference type="EMBL" id="RMA81039.1"/>
    </source>
</evidence>
<dbReference type="InterPro" id="IPR013096">
    <property type="entry name" value="Cupin_2"/>
</dbReference>
<evidence type="ECO:0000259" key="2">
    <source>
        <dbReference type="PROSITE" id="PS50943"/>
    </source>
</evidence>
<name>A0A3M0ABU2_9GAMM</name>
<dbReference type="InterPro" id="IPR014710">
    <property type="entry name" value="RmlC-like_jellyroll"/>
</dbReference>
<feature type="domain" description="HTH cro/C1-type" evidence="2">
    <location>
        <begin position="9"/>
        <end position="63"/>
    </location>
</feature>
<dbReference type="PROSITE" id="PS50943">
    <property type="entry name" value="HTH_CROC1"/>
    <property type="match status" value="1"/>
</dbReference>
<evidence type="ECO:0000313" key="4">
    <source>
        <dbReference type="Proteomes" id="UP000267187"/>
    </source>
</evidence>
<dbReference type="GO" id="GO:0003677">
    <property type="term" value="F:DNA binding"/>
    <property type="evidence" value="ECO:0007669"/>
    <property type="project" value="UniProtKB-KW"/>
</dbReference>
<dbReference type="InterPro" id="IPR001387">
    <property type="entry name" value="Cro/C1-type_HTH"/>
</dbReference>
<dbReference type="Pfam" id="PF07883">
    <property type="entry name" value="Cupin_2"/>
    <property type="match status" value="1"/>
</dbReference>
<keyword evidence="4" id="KW-1185">Reference proteome</keyword>
<dbReference type="PANTHER" id="PTHR46797:SF11">
    <property type="entry name" value="HTH-TYPE TRANSCRIPTIONAL REGULATOR PUUR"/>
    <property type="match status" value="1"/>
</dbReference>
<dbReference type="InterPro" id="IPR010982">
    <property type="entry name" value="Lambda_DNA-bd_dom_sf"/>
</dbReference>
<dbReference type="InterPro" id="IPR011051">
    <property type="entry name" value="RmlC_Cupin_sf"/>
</dbReference>
<dbReference type="PANTHER" id="PTHR46797">
    <property type="entry name" value="HTH-TYPE TRANSCRIPTIONAL REGULATOR"/>
    <property type="match status" value="1"/>
</dbReference>
<dbReference type="SUPFAM" id="SSF47413">
    <property type="entry name" value="lambda repressor-like DNA-binding domains"/>
    <property type="match status" value="1"/>
</dbReference>
<comment type="caution">
    <text evidence="3">The sequence shown here is derived from an EMBL/GenBank/DDBJ whole genome shotgun (WGS) entry which is preliminary data.</text>
</comment>
<evidence type="ECO:0000256" key="1">
    <source>
        <dbReference type="ARBA" id="ARBA00023125"/>
    </source>
</evidence>
<dbReference type="GO" id="GO:0003700">
    <property type="term" value="F:DNA-binding transcription factor activity"/>
    <property type="evidence" value="ECO:0007669"/>
    <property type="project" value="TreeGrafter"/>
</dbReference>
<dbReference type="SUPFAM" id="SSF51182">
    <property type="entry name" value="RmlC-like cupins"/>
    <property type="match status" value="1"/>
</dbReference>
<keyword evidence="1" id="KW-0238">DNA-binding</keyword>
<gene>
    <name evidence="3" type="ORF">DFR27_0829</name>
</gene>
<dbReference type="GO" id="GO:0005829">
    <property type="term" value="C:cytosol"/>
    <property type="evidence" value="ECO:0007669"/>
    <property type="project" value="TreeGrafter"/>
</dbReference>
<dbReference type="AlphaFoldDB" id="A0A3M0ABU2"/>
<dbReference type="InterPro" id="IPR050807">
    <property type="entry name" value="TransReg_Diox_bact_type"/>
</dbReference>
<dbReference type="Gene3D" id="1.10.260.40">
    <property type="entry name" value="lambda repressor-like DNA-binding domains"/>
    <property type="match status" value="1"/>
</dbReference>
<dbReference type="Proteomes" id="UP000267187">
    <property type="component" value="Unassembled WGS sequence"/>
</dbReference>
<dbReference type="Pfam" id="PF01381">
    <property type="entry name" value="HTH_3"/>
    <property type="match status" value="1"/>
</dbReference>
<sequence>MSEEVGKRLRVIRQQRGWSQRELAKRAEVTNSTISLIEQGRVSPSIASLKKVLDGLPMSLAEFFSVEANDGEKVFFTAEEMTEVGSGEISYRLLGASIEGRSMQVMFETYPPESDTGDEMISHNGEEGGIVVEGEIELTVDGATRTLKSGDGYYFDSRLPHRFRNASGKPCKVVSANNPPSF</sequence>
<dbReference type="CDD" id="cd02209">
    <property type="entry name" value="cupin_XRE_C"/>
    <property type="match status" value="1"/>
</dbReference>